<protein>
    <submittedName>
        <fullName evidence="1">Uncharacterized protein</fullName>
    </submittedName>
</protein>
<dbReference type="Proteomes" id="UP000091857">
    <property type="component" value="Chromosome 7"/>
</dbReference>
<proteinExistence type="predicted"/>
<reference evidence="2" key="1">
    <citation type="journal article" date="2016" name="Nat. Biotechnol.">
        <title>Sequencing wild and cultivated cassava and related species reveals extensive interspecific hybridization and genetic diversity.</title>
        <authorList>
            <person name="Bredeson J.V."/>
            <person name="Lyons J.B."/>
            <person name="Prochnik S.E."/>
            <person name="Wu G.A."/>
            <person name="Ha C.M."/>
            <person name="Edsinger-Gonzales E."/>
            <person name="Grimwood J."/>
            <person name="Schmutz J."/>
            <person name="Rabbi I.Y."/>
            <person name="Egesi C."/>
            <person name="Nauluvula P."/>
            <person name="Lebot V."/>
            <person name="Ndunguru J."/>
            <person name="Mkamilo G."/>
            <person name="Bart R.S."/>
            <person name="Setter T.L."/>
            <person name="Gleadow R.M."/>
            <person name="Kulakow P."/>
            <person name="Ferguson M.E."/>
            <person name="Rounsley S."/>
            <person name="Rokhsar D.S."/>
        </authorList>
    </citation>
    <scope>NUCLEOTIDE SEQUENCE [LARGE SCALE GENOMIC DNA]</scope>
    <source>
        <strain evidence="2">cv. AM560-2</strain>
    </source>
</reference>
<dbReference type="EMBL" id="CM004393">
    <property type="protein sequence ID" value="KAG8650153.1"/>
    <property type="molecule type" value="Genomic_DNA"/>
</dbReference>
<organism evidence="1 2">
    <name type="scientific">Manihot esculenta</name>
    <name type="common">Cassava</name>
    <name type="synonym">Jatropha manihot</name>
    <dbReference type="NCBI Taxonomy" id="3983"/>
    <lineage>
        <taxon>Eukaryota</taxon>
        <taxon>Viridiplantae</taxon>
        <taxon>Streptophyta</taxon>
        <taxon>Embryophyta</taxon>
        <taxon>Tracheophyta</taxon>
        <taxon>Spermatophyta</taxon>
        <taxon>Magnoliopsida</taxon>
        <taxon>eudicotyledons</taxon>
        <taxon>Gunneridae</taxon>
        <taxon>Pentapetalae</taxon>
        <taxon>rosids</taxon>
        <taxon>fabids</taxon>
        <taxon>Malpighiales</taxon>
        <taxon>Euphorbiaceae</taxon>
        <taxon>Crotonoideae</taxon>
        <taxon>Manihoteae</taxon>
        <taxon>Manihot</taxon>
    </lineage>
</organism>
<accession>A0ACB7HE71</accession>
<sequence>MNREEKVVCVTGGSGYIASWLVKFLLHHGYTVKATVLDLNDPKQTEHLFALDGAKERLFLFKANLLEDGSFDSAIDGCEGVFHTACPLFCTNDSQAELIDPAVKGTLNVLRSCTKVPSLKRVIITSSMASVMFDGKPLIPDVVIDETWFSDPTYCESIKHWYLYAKTIAEKAASKFAEESGIDIVTIHPGFVIGPFLQPTLNVTVEVILNYINGETFPNEIYRFVDVRDVASAHIQAFEQASANGRYCLVGRVVHFSEFLKIVHEQYPALQLPEKCEDHKPFALKYEVSKEKAKSLGINFIPLEVSVVDTIECLKDKGFLGIF</sequence>
<gene>
    <name evidence="1" type="ORF">MANES_07G009140v8</name>
</gene>
<keyword evidence="2" id="KW-1185">Reference proteome</keyword>
<evidence type="ECO:0000313" key="2">
    <source>
        <dbReference type="Proteomes" id="UP000091857"/>
    </source>
</evidence>
<comment type="caution">
    <text evidence="1">The sequence shown here is derived from an EMBL/GenBank/DDBJ whole genome shotgun (WGS) entry which is preliminary data.</text>
</comment>
<evidence type="ECO:0000313" key="1">
    <source>
        <dbReference type="EMBL" id="KAG8650153.1"/>
    </source>
</evidence>
<name>A0ACB7HE71_MANES</name>